<comment type="caution">
    <text evidence="1">The sequence shown here is derived from an EMBL/GenBank/DDBJ whole genome shotgun (WGS) entry which is preliminary data.</text>
</comment>
<gene>
    <name evidence="1" type="ORF">Hs30E_05060</name>
</gene>
<dbReference type="EMBL" id="BLLI01000008">
    <property type="protein sequence ID" value="GFH41955.1"/>
    <property type="molecule type" value="Genomic_DNA"/>
</dbReference>
<keyword evidence="2" id="KW-1185">Reference proteome</keyword>
<dbReference type="AlphaFoldDB" id="A0A6A0BBC7"/>
<proteinExistence type="predicted"/>
<protein>
    <submittedName>
        <fullName evidence="1">Uncharacterized protein</fullName>
    </submittedName>
</protein>
<reference evidence="1 2" key="1">
    <citation type="submission" date="2020-02" db="EMBL/GenBank/DDBJ databases">
        <title>Draft genome sequence of Lactococcus sp. Hs30E4-3.</title>
        <authorList>
            <person name="Noda S."/>
            <person name="Yuki M."/>
            <person name="Ohkuma M."/>
        </authorList>
    </citation>
    <scope>NUCLEOTIDE SEQUENCE [LARGE SCALE GENOMIC DNA]</scope>
    <source>
        <strain evidence="1 2">Hs30E4-3</strain>
    </source>
</reference>
<evidence type="ECO:0000313" key="2">
    <source>
        <dbReference type="Proteomes" id="UP000480303"/>
    </source>
</evidence>
<dbReference type="Proteomes" id="UP000480303">
    <property type="component" value="Unassembled WGS sequence"/>
</dbReference>
<accession>A0A6A0BBC7</accession>
<name>A0A6A0BBC7_9LACT</name>
<dbReference type="RefSeq" id="WP_172207718.1">
    <property type="nucleotide sequence ID" value="NZ_BLLI01000008.1"/>
</dbReference>
<sequence>MNLKNDMNKKLQNRKILNINDDFGIEKSWEEMVELLSQNEDSTINYLESVEKEDLYYISEIFEDLSEIFQSPKFISCLRKLDEKFPKLEMTNDIDIAESYIEK</sequence>
<evidence type="ECO:0000313" key="1">
    <source>
        <dbReference type="EMBL" id="GFH41955.1"/>
    </source>
</evidence>
<organism evidence="1 2">
    <name type="scientific">Pseudolactococcus hodotermopsidis</name>
    <dbReference type="NCBI Taxonomy" id="2709157"/>
    <lineage>
        <taxon>Bacteria</taxon>
        <taxon>Bacillati</taxon>
        <taxon>Bacillota</taxon>
        <taxon>Bacilli</taxon>
        <taxon>Lactobacillales</taxon>
        <taxon>Streptococcaceae</taxon>
        <taxon>Pseudolactococcus</taxon>
    </lineage>
</organism>